<dbReference type="PANTHER" id="PTHR43775">
    <property type="entry name" value="FATTY ACID SYNTHASE"/>
    <property type="match status" value="1"/>
</dbReference>
<dbReference type="SMART" id="SM00822">
    <property type="entry name" value="PKS_KR"/>
    <property type="match status" value="1"/>
</dbReference>
<dbReference type="SMART" id="SM00825">
    <property type="entry name" value="PKS_KS"/>
    <property type="match status" value="1"/>
</dbReference>
<dbReference type="InterPro" id="IPR013217">
    <property type="entry name" value="Methyltransf_12"/>
</dbReference>
<dbReference type="SUPFAM" id="SSF51735">
    <property type="entry name" value="NAD(P)-binding Rossmann-fold domains"/>
    <property type="match status" value="1"/>
</dbReference>
<evidence type="ECO:0000313" key="12">
    <source>
        <dbReference type="EMBL" id="KAK3934578.1"/>
    </source>
</evidence>
<keyword evidence="13" id="KW-1185">Reference proteome</keyword>
<dbReference type="SUPFAM" id="SSF47336">
    <property type="entry name" value="ACP-like"/>
    <property type="match status" value="1"/>
</dbReference>
<keyword evidence="2" id="KW-0597">Phosphoprotein</keyword>
<dbReference type="InterPro" id="IPR016036">
    <property type="entry name" value="Malonyl_transacylase_ACP-bd"/>
</dbReference>
<evidence type="ECO:0000256" key="2">
    <source>
        <dbReference type="ARBA" id="ARBA00022553"/>
    </source>
</evidence>
<feature type="active site" description="Proton donor; for dehydratase activity" evidence="7">
    <location>
        <position position="1156"/>
    </location>
</feature>
<gene>
    <name evidence="12" type="ORF">QBC46DRAFT_324886</name>
</gene>
<dbReference type="Pfam" id="PF14765">
    <property type="entry name" value="PS-DH"/>
    <property type="match status" value="1"/>
</dbReference>
<dbReference type="GO" id="GO:0004315">
    <property type="term" value="F:3-oxoacyl-[acyl-carrier-protein] synthase activity"/>
    <property type="evidence" value="ECO:0007669"/>
    <property type="project" value="InterPro"/>
</dbReference>
<feature type="active site" description="Proton acceptor; for dehydratase activity" evidence="7">
    <location>
        <position position="976"/>
    </location>
</feature>
<dbReference type="SMART" id="SM00823">
    <property type="entry name" value="PKS_PP"/>
    <property type="match status" value="1"/>
</dbReference>
<dbReference type="InterPro" id="IPR049552">
    <property type="entry name" value="PKS_DH_N"/>
</dbReference>
<dbReference type="Proteomes" id="UP001303473">
    <property type="component" value="Unassembled WGS sequence"/>
</dbReference>
<dbReference type="InterPro" id="IPR014043">
    <property type="entry name" value="Acyl_transferase_dom"/>
</dbReference>
<dbReference type="Gene3D" id="1.10.1200.10">
    <property type="entry name" value="ACP-like"/>
    <property type="match status" value="1"/>
</dbReference>
<dbReference type="PROSITE" id="PS00012">
    <property type="entry name" value="PHOSPHOPANTETHEINE"/>
    <property type="match status" value="1"/>
</dbReference>
<dbReference type="InterPro" id="IPR036736">
    <property type="entry name" value="ACP-like_sf"/>
</dbReference>
<evidence type="ECO:0000313" key="13">
    <source>
        <dbReference type="Proteomes" id="UP001303473"/>
    </source>
</evidence>
<dbReference type="Pfam" id="PF00698">
    <property type="entry name" value="Acyl_transf_1"/>
    <property type="match status" value="1"/>
</dbReference>
<dbReference type="CDD" id="cd02440">
    <property type="entry name" value="AdoMet_MTases"/>
    <property type="match status" value="1"/>
</dbReference>
<dbReference type="InterPro" id="IPR032821">
    <property type="entry name" value="PKS_assoc"/>
</dbReference>
<dbReference type="InterPro" id="IPR050091">
    <property type="entry name" value="PKS_NRPS_Biosynth_Enz"/>
</dbReference>
<evidence type="ECO:0000259" key="9">
    <source>
        <dbReference type="PROSITE" id="PS50075"/>
    </source>
</evidence>
<dbReference type="SUPFAM" id="SSF53901">
    <property type="entry name" value="Thiolase-like"/>
    <property type="match status" value="1"/>
</dbReference>
<dbReference type="GO" id="GO:0031177">
    <property type="term" value="F:phosphopantetheine binding"/>
    <property type="evidence" value="ECO:0007669"/>
    <property type="project" value="InterPro"/>
</dbReference>
<evidence type="ECO:0000259" key="11">
    <source>
        <dbReference type="PROSITE" id="PS52019"/>
    </source>
</evidence>
<protein>
    <submittedName>
        <fullName evidence="12">Polyketide synthase</fullName>
    </submittedName>
</protein>
<sequence length="2577" mass="278851">MLEPIAVIGTGCRFPGGADTASRLWSVIHHPRDLSRKPPAARFNVDAFYHPEGIHHGTTNATRSYFLDDKANESSVEQFDAAFFNIQAAEAEAMDPQQRLLLEVVYEGLCAGGQRLEALRGSDTAVYVGMMCDDYNTMVRRDWETLPRYTATGLCRAIHANRVSYFFDWHGPSVTVDTACSSSLIALDLAVQALRSGKAKMAVAAGTNLILTPDMYISESKLGMLSPTGRCAMWDVGADGYTRGEGVAAVFVKTLSQALADNDPIECVIRETAVNQDGRTPGLTMPNNAAQAALVRSCYARAGLDPLNHPEDRPQFFHAHGTGTQAGDAQEAEAISKSFFRDGSSAPESKLLVGSIKTVIGHTEGTAGVASVIGTMMALKNRTIPPNLHFHSLSPKVSPHYQHLQIPTAPVPWVVPDGVTRRASVNSFGFGGTNAHCILKEYVPNATGPKSAGVNFTPLTFSAASATALRSMLSQHLNYLQSKPEAHLDNLAYTLQHRRSTLAHRTAIVATTAEQAVQSLSAAISKENTDADTRYKVLQSPAKILGIFTGQGAQWARIGAELVELSPFASARIDELDAFLQSLPNAENRPAWTLKEQLLAGQETSRIAEAAFSQPLCTAIQILLVDVLNAAGVRFAAVVGHSSGEIGAAYAAGLVSARDAILIAYFRGVHAKLASSPSPQAPGGAMLAVGTSFVDAQVLCEDAFAGRLQVAAVNSDSSVTLSGDGDAIDEAEQLLKIQGTFARKLKVDTAYHSAHMASCAGPYLASLKGCSIAPTVGDDGRPMWFSSVYCDGEAMSSARLANQYWVDNMCNTVLFAPALRQAIQDAGEFNLAIEIGPHPALKGPATSVLEGFGSAVSIPYTGLLSRGSSDVGQLSTGLGYVWTKLGSDSVDFTATQRLLSGTEACPVALSDLPPYPFDHVRAYWINNRLANHFKQRGAVHEPNPLLGAPCHEAVTSGEFQWRNILRPSEIAWLKGHMLQGQIVFPATGYVCMAVEAMKTLAFDLAPGTFISLFKLNDVELPRAIAFDDDTASVETIFAVTSMQLDEKTLTANWACYSTAKDGSAKAVMNAKGRASCYLSDTQADALPLVQADPYNLTEVDRDSFYTNLSRVGYGYSTPFCGISEIRRKLGYSVGTLLDQSGSTWDDNMLLHPGTLDSALQTLFAAWFYPGDSQLWSLHVPVSFSSVVVNPHFTSLGAAGKQSSICYETRVRNKDGSRIVGDIMEQSYIYLNTQDSSHAFVQFEGATLVPFSPANPRNDVPMFSRFQYDIAAPDGQLAAAGELLSDSDVRMFKDVDRISYWFARNASLSIPAMERHGLLPHYQNYLAWCDRMVDMVTRNAHPKVSAACNVDSRGEIADILARYKGRKDFRFVEVVGDNLVPVIRAGNTMLDVMNQDGLLRAFYAEDSICSGPTGRWLANIVAQISHRFPGLRILEVGAGTGATTSLVLRALDGAYASYTFTDISSAFFLPAEELFGRQDSRLIFRTFNMEKDPVPQGYVEGTYDVIVAVNVLHVSSDMRVTLRNVRRLLKPGGYLVVGELTSTDLLFSGMTVGTLPGWWIGADSGRPWGPLFTLAQWDALLKDTGFAGIDTVTPDISGSLPVSVFVAQAVDDQVLLLRQPLSVEDHPAGVRTDALAIIGGATWPVYKLCHEVSDIIGTRFLRKAFFESIEDFACSDMARSDWAVTVLSVTDLEKPFLEDMTESKFEALKTLLVTAGTMVWVTCGLREDTPFSGMMAGLTNTVKTEQPNLNVQMYDLDQDVGGVQSNTARDLAETLLRQLFLHHQGTNTETLLWTAEPQVFVKSGKQLITRIIPDKEKNERYNSKRRDILASVDPASDGVQLLGVTHGHERAIELRKSSPLRDTKANGPEVRIINVMQSVLQSVAIAGMSGYFRLCVGVEANTKEKVLALTSCSESPALVPATSCISLEEVPTASRLVAVAAMLIADHILALAPNGCTVLVNDADTALQIALEGKKREKKLDLVFTSSQLFKENQAVKSVFLHPNFPHHAIQSVVPTSTALYVHFSRGDSSEDVGKEIEKSLPRACLRLQEDSLLSHEVSPSARHDPGNILAQLLERAYGEALSLDFPSIETIAIGNVSSHKAIGEALSVVDWTANAHAMAKVQPIDSGLRFRGDRTYLLLSMAGEIGQSVAEWMVCHGARCVVLSSRSPKVNPEFIFEMEKQYGATIKPMSLDITSREALWAAHATMVATLPPIAGVVNGALVLDDSLIANMKFEQYTRVTRPKVFGTQLLDELFYQDTTLDFFIVASSIASVIGWSGQSNYAAANDFMTSLVAKRRKRGVAGSAINIPAVLGIGYAAHSETFDFDAFAALGYINIGEEDLHALIAEGILAGRPGAAGQGTAQVAMGVNFLPVGFQVAQAHRRDVKFSQFILYEDAGSEVKSSKGAVERVKTQLQRAKSGDEYFVIVRDAFLIHLKRLLRIPEQQELTDAETLVELGVDSLIAVDIRSWFLKEVEAHVPTLKILGGGTIASLVHASLKESFALPSATHASEPGQDAQEPRSLEDKESRSTLDKEPASDESSRTHSPVFTPWQEVKDTPFNTGSMSSPASSALSDGKEA</sequence>
<dbReference type="GO" id="GO:0004312">
    <property type="term" value="F:fatty acid synthase activity"/>
    <property type="evidence" value="ECO:0007669"/>
    <property type="project" value="TreeGrafter"/>
</dbReference>
<dbReference type="InterPro" id="IPR009081">
    <property type="entry name" value="PP-bd_ACP"/>
</dbReference>
<feature type="domain" description="Ketosynthase family 3 (KS3)" evidence="10">
    <location>
        <begin position="2"/>
        <end position="441"/>
    </location>
</feature>
<dbReference type="GO" id="GO:0006633">
    <property type="term" value="P:fatty acid biosynthetic process"/>
    <property type="evidence" value="ECO:0007669"/>
    <property type="project" value="InterPro"/>
</dbReference>
<dbReference type="InterPro" id="IPR014031">
    <property type="entry name" value="Ketoacyl_synth_C"/>
</dbReference>
<evidence type="ECO:0000256" key="5">
    <source>
        <dbReference type="ARBA" id="ARBA00023002"/>
    </source>
</evidence>
<dbReference type="SUPFAM" id="SSF53335">
    <property type="entry name" value="S-adenosyl-L-methionine-dependent methyltransferases"/>
    <property type="match status" value="1"/>
</dbReference>
<dbReference type="PROSITE" id="PS52019">
    <property type="entry name" value="PKS_MFAS_DH"/>
    <property type="match status" value="1"/>
</dbReference>
<dbReference type="GO" id="GO:0032259">
    <property type="term" value="P:methylation"/>
    <property type="evidence" value="ECO:0007669"/>
    <property type="project" value="UniProtKB-KW"/>
</dbReference>
<dbReference type="SUPFAM" id="SSF55048">
    <property type="entry name" value="Probable ACP-binding domain of malonyl-CoA ACP transacylase"/>
    <property type="match status" value="1"/>
</dbReference>
<dbReference type="InterPro" id="IPR049551">
    <property type="entry name" value="PKS_DH_C"/>
</dbReference>
<dbReference type="PROSITE" id="PS50075">
    <property type="entry name" value="CARRIER"/>
    <property type="match status" value="1"/>
</dbReference>
<evidence type="ECO:0000256" key="7">
    <source>
        <dbReference type="PROSITE-ProRule" id="PRU01363"/>
    </source>
</evidence>
<dbReference type="Gene3D" id="3.40.50.150">
    <property type="entry name" value="Vaccinia Virus protein VP39"/>
    <property type="match status" value="1"/>
</dbReference>
<dbReference type="InterPro" id="IPR014030">
    <property type="entry name" value="Ketoacyl_synth_N"/>
</dbReference>
<dbReference type="Pfam" id="PF00550">
    <property type="entry name" value="PP-binding"/>
    <property type="match status" value="1"/>
</dbReference>
<dbReference type="GO" id="GO:0044550">
    <property type="term" value="P:secondary metabolite biosynthetic process"/>
    <property type="evidence" value="ECO:0007669"/>
    <property type="project" value="TreeGrafter"/>
</dbReference>
<dbReference type="Pfam" id="PF08659">
    <property type="entry name" value="KR"/>
    <property type="match status" value="1"/>
</dbReference>
<proteinExistence type="predicted"/>
<dbReference type="CDD" id="cd00833">
    <property type="entry name" value="PKS"/>
    <property type="match status" value="1"/>
</dbReference>
<evidence type="ECO:0000259" key="10">
    <source>
        <dbReference type="PROSITE" id="PS52004"/>
    </source>
</evidence>
<dbReference type="PANTHER" id="PTHR43775:SF20">
    <property type="entry name" value="HYBRID PKS-NRPS SYNTHETASE APDA"/>
    <property type="match status" value="1"/>
</dbReference>
<feature type="region of interest" description="C-terminal hotdog fold" evidence="7">
    <location>
        <begin position="1096"/>
        <end position="1256"/>
    </location>
</feature>
<dbReference type="InterPro" id="IPR020806">
    <property type="entry name" value="PKS_PP-bd"/>
</dbReference>
<dbReference type="Pfam" id="PF00109">
    <property type="entry name" value="ketoacyl-synt"/>
    <property type="match status" value="1"/>
</dbReference>
<dbReference type="Pfam" id="PF16197">
    <property type="entry name" value="KAsynt_C_assoc"/>
    <property type="match status" value="1"/>
</dbReference>
<evidence type="ECO:0000256" key="8">
    <source>
        <dbReference type="SAM" id="MobiDB-lite"/>
    </source>
</evidence>
<evidence type="ECO:0000256" key="6">
    <source>
        <dbReference type="ARBA" id="ARBA00023268"/>
    </source>
</evidence>
<dbReference type="InterPro" id="IPR057326">
    <property type="entry name" value="KR_dom"/>
</dbReference>
<keyword evidence="3" id="KW-0489">Methyltransferase</keyword>
<evidence type="ECO:0000256" key="3">
    <source>
        <dbReference type="ARBA" id="ARBA00022603"/>
    </source>
</evidence>
<dbReference type="Gene3D" id="3.10.129.110">
    <property type="entry name" value="Polyketide synthase dehydratase"/>
    <property type="match status" value="1"/>
</dbReference>
<accession>A0AAN6RZJ5</accession>
<name>A0AAN6RZJ5_9PEZI</name>
<dbReference type="InterPro" id="IPR049900">
    <property type="entry name" value="PKS_mFAS_DH"/>
</dbReference>
<dbReference type="InterPro" id="IPR020807">
    <property type="entry name" value="PKS_DH"/>
</dbReference>
<dbReference type="PROSITE" id="PS52004">
    <property type="entry name" value="KS3_2"/>
    <property type="match status" value="1"/>
</dbReference>
<dbReference type="InterPro" id="IPR042104">
    <property type="entry name" value="PKS_dehydratase_sf"/>
</dbReference>
<reference evidence="13" key="1">
    <citation type="journal article" date="2023" name="Mol. Phylogenet. Evol.">
        <title>Genome-scale phylogeny and comparative genomics of the fungal order Sordariales.</title>
        <authorList>
            <person name="Hensen N."/>
            <person name="Bonometti L."/>
            <person name="Westerberg I."/>
            <person name="Brannstrom I.O."/>
            <person name="Guillou S."/>
            <person name="Cros-Aarteil S."/>
            <person name="Calhoun S."/>
            <person name="Haridas S."/>
            <person name="Kuo A."/>
            <person name="Mondo S."/>
            <person name="Pangilinan J."/>
            <person name="Riley R."/>
            <person name="LaButti K."/>
            <person name="Andreopoulos B."/>
            <person name="Lipzen A."/>
            <person name="Chen C."/>
            <person name="Yan M."/>
            <person name="Daum C."/>
            <person name="Ng V."/>
            <person name="Clum A."/>
            <person name="Steindorff A."/>
            <person name="Ohm R.A."/>
            <person name="Martin F."/>
            <person name="Silar P."/>
            <person name="Natvig D.O."/>
            <person name="Lalanne C."/>
            <person name="Gautier V."/>
            <person name="Ament-Velasquez S.L."/>
            <person name="Kruys A."/>
            <person name="Hutchinson M.I."/>
            <person name="Powell A.J."/>
            <person name="Barry K."/>
            <person name="Miller A.N."/>
            <person name="Grigoriev I.V."/>
            <person name="Debuchy R."/>
            <person name="Gladieux P."/>
            <person name="Hiltunen Thoren M."/>
            <person name="Johannesson H."/>
        </authorList>
    </citation>
    <scope>NUCLEOTIDE SEQUENCE [LARGE SCALE GENOMIC DNA]</scope>
    <source>
        <strain evidence="13">CBS 340.73</strain>
    </source>
</reference>
<dbReference type="Gene3D" id="3.40.366.10">
    <property type="entry name" value="Malonyl-Coenzyme A Acyl Carrier Protein, domain 2"/>
    <property type="match status" value="1"/>
</dbReference>
<keyword evidence="6" id="KW-0511">Multifunctional enzyme</keyword>
<dbReference type="InterPro" id="IPR020841">
    <property type="entry name" value="PKS_Beta-ketoAc_synthase_dom"/>
</dbReference>
<dbReference type="SMART" id="SM00826">
    <property type="entry name" value="PKS_DH"/>
    <property type="match status" value="1"/>
</dbReference>
<keyword evidence="5" id="KW-0560">Oxidoreductase</keyword>
<dbReference type="InterPro" id="IPR016035">
    <property type="entry name" value="Acyl_Trfase/lysoPLipase"/>
</dbReference>
<keyword evidence="1" id="KW-0596">Phosphopantetheine</keyword>
<comment type="caution">
    <text evidence="12">The sequence shown here is derived from an EMBL/GenBank/DDBJ whole genome shotgun (WGS) entry which is preliminary data.</text>
</comment>
<dbReference type="Pfam" id="PF21089">
    <property type="entry name" value="PKS_DH_N"/>
    <property type="match status" value="1"/>
</dbReference>
<dbReference type="InterPro" id="IPR013968">
    <property type="entry name" value="PKS_KR"/>
</dbReference>
<dbReference type="InterPro" id="IPR036291">
    <property type="entry name" value="NAD(P)-bd_dom_sf"/>
</dbReference>
<dbReference type="Pfam" id="PF02801">
    <property type="entry name" value="Ketoacyl-synt_C"/>
    <property type="match status" value="1"/>
</dbReference>
<evidence type="ECO:0000256" key="1">
    <source>
        <dbReference type="ARBA" id="ARBA00022450"/>
    </source>
</evidence>
<dbReference type="InterPro" id="IPR006162">
    <property type="entry name" value="Ppantetheine_attach_site"/>
</dbReference>
<dbReference type="InterPro" id="IPR018201">
    <property type="entry name" value="Ketoacyl_synth_AS"/>
</dbReference>
<feature type="region of interest" description="Disordered" evidence="8">
    <location>
        <begin position="2504"/>
        <end position="2577"/>
    </location>
</feature>
<dbReference type="Gene3D" id="3.40.47.10">
    <property type="match status" value="1"/>
</dbReference>
<feature type="domain" description="PKS/mFAS DH" evidence="11">
    <location>
        <begin position="943"/>
        <end position="1256"/>
    </location>
</feature>
<dbReference type="EMBL" id="MU853977">
    <property type="protein sequence ID" value="KAK3934578.1"/>
    <property type="molecule type" value="Genomic_DNA"/>
</dbReference>
<keyword evidence="4" id="KW-0808">Transferase</keyword>
<dbReference type="InterPro" id="IPR016039">
    <property type="entry name" value="Thiolase-like"/>
</dbReference>
<dbReference type="Pfam" id="PF08242">
    <property type="entry name" value="Methyltransf_12"/>
    <property type="match status" value="1"/>
</dbReference>
<feature type="domain" description="Carrier" evidence="9">
    <location>
        <begin position="2424"/>
        <end position="2499"/>
    </location>
</feature>
<dbReference type="Gene3D" id="3.40.50.720">
    <property type="entry name" value="NAD(P)-binding Rossmann-like Domain"/>
    <property type="match status" value="1"/>
</dbReference>
<evidence type="ECO:0000256" key="4">
    <source>
        <dbReference type="ARBA" id="ARBA00022679"/>
    </source>
</evidence>
<dbReference type="GO" id="GO:0016491">
    <property type="term" value="F:oxidoreductase activity"/>
    <property type="evidence" value="ECO:0007669"/>
    <property type="project" value="UniProtKB-KW"/>
</dbReference>
<dbReference type="InterPro" id="IPR001227">
    <property type="entry name" value="Ac_transferase_dom_sf"/>
</dbReference>
<dbReference type="InterPro" id="IPR029063">
    <property type="entry name" value="SAM-dependent_MTases_sf"/>
</dbReference>
<dbReference type="GO" id="GO:0008168">
    <property type="term" value="F:methyltransferase activity"/>
    <property type="evidence" value="ECO:0007669"/>
    <property type="project" value="UniProtKB-KW"/>
</dbReference>
<organism evidence="12 13">
    <name type="scientific">Diplogelasinospora grovesii</name>
    <dbReference type="NCBI Taxonomy" id="303347"/>
    <lineage>
        <taxon>Eukaryota</taxon>
        <taxon>Fungi</taxon>
        <taxon>Dikarya</taxon>
        <taxon>Ascomycota</taxon>
        <taxon>Pezizomycotina</taxon>
        <taxon>Sordariomycetes</taxon>
        <taxon>Sordariomycetidae</taxon>
        <taxon>Sordariales</taxon>
        <taxon>Diplogelasinosporaceae</taxon>
        <taxon>Diplogelasinospora</taxon>
    </lineage>
</organism>
<feature type="compositionally biased region" description="Basic and acidic residues" evidence="8">
    <location>
        <begin position="2516"/>
        <end position="2541"/>
    </location>
</feature>
<feature type="compositionally biased region" description="Low complexity" evidence="8">
    <location>
        <begin position="2562"/>
        <end position="2577"/>
    </location>
</feature>
<feature type="region of interest" description="N-terminal hotdog fold" evidence="7">
    <location>
        <begin position="943"/>
        <end position="1081"/>
    </location>
</feature>
<dbReference type="SUPFAM" id="SSF52151">
    <property type="entry name" value="FabD/lysophospholipase-like"/>
    <property type="match status" value="1"/>
</dbReference>
<dbReference type="PROSITE" id="PS00606">
    <property type="entry name" value="KS3_1"/>
    <property type="match status" value="1"/>
</dbReference>
<dbReference type="SMART" id="SM00827">
    <property type="entry name" value="PKS_AT"/>
    <property type="match status" value="1"/>
</dbReference>